<gene>
    <name evidence="3" type="ORF">JF50_00230</name>
</gene>
<keyword evidence="2" id="KW-0472">Membrane</keyword>
<feature type="compositionally biased region" description="Acidic residues" evidence="1">
    <location>
        <begin position="72"/>
        <end position="85"/>
    </location>
</feature>
<dbReference type="AlphaFoldDB" id="A0A0C1MVF7"/>
<feature type="region of interest" description="Disordered" evidence="1">
    <location>
        <begin position="70"/>
        <end position="94"/>
    </location>
</feature>
<proteinExistence type="predicted"/>
<sequence>MHSTRVAVLGSLTMHGVIGGLLFLVAPTIPVVKNDKSLKVYVVTIDEPDQSAIEEEVVDADVLEVIDKPPIEEEINEPEQVEEVTAEQTPAQPVSVEEQSEFEPAHEQNTATPNKVKVIKVNPYKGIEQLQQKEQAAFFGSRQFDKQVGAPALRMRTPKAHTQYLSGETEVIYRGQGKRVVKWKGNCYFFDDSSEMAQADMPSSSGQPCPGELSNNEVMLKRALDKYLK</sequence>
<keyword evidence="2" id="KW-0812">Transmembrane</keyword>
<dbReference type="OrthoDB" id="6315104at2"/>
<evidence type="ECO:0000256" key="2">
    <source>
        <dbReference type="SAM" id="Phobius"/>
    </source>
</evidence>
<evidence type="ECO:0000313" key="4">
    <source>
        <dbReference type="Proteomes" id="UP000031327"/>
    </source>
</evidence>
<reference evidence="3 4" key="1">
    <citation type="submission" date="2014-12" db="EMBL/GenBank/DDBJ databases">
        <title>Draft Genome Sequence of Pseudoalteromonas luteoviolacea HI1.</title>
        <authorList>
            <person name="Asahina A.Y."/>
            <person name="Hadfield M.G."/>
        </authorList>
    </citation>
    <scope>NUCLEOTIDE SEQUENCE [LARGE SCALE GENOMIC DNA]</scope>
    <source>
        <strain evidence="3 4">HI1</strain>
    </source>
</reference>
<dbReference type="EMBL" id="JWIC01000001">
    <property type="protein sequence ID" value="KID58933.1"/>
    <property type="molecule type" value="Genomic_DNA"/>
</dbReference>
<name>A0A0C1MVF7_9GAMM</name>
<organism evidence="3 4">
    <name type="scientific">Pseudoalteromonas luteoviolacea</name>
    <dbReference type="NCBI Taxonomy" id="43657"/>
    <lineage>
        <taxon>Bacteria</taxon>
        <taxon>Pseudomonadati</taxon>
        <taxon>Pseudomonadota</taxon>
        <taxon>Gammaproteobacteria</taxon>
        <taxon>Alteromonadales</taxon>
        <taxon>Pseudoalteromonadaceae</taxon>
        <taxon>Pseudoalteromonas</taxon>
    </lineage>
</organism>
<evidence type="ECO:0000313" key="3">
    <source>
        <dbReference type="EMBL" id="KID58933.1"/>
    </source>
</evidence>
<accession>A0A0C1MVF7</accession>
<dbReference type="Proteomes" id="UP000031327">
    <property type="component" value="Unassembled WGS sequence"/>
</dbReference>
<evidence type="ECO:0000256" key="1">
    <source>
        <dbReference type="SAM" id="MobiDB-lite"/>
    </source>
</evidence>
<comment type="caution">
    <text evidence="3">The sequence shown here is derived from an EMBL/GenBank/DDBJ whole genome shotgun (WGS) entry which is preliminary data.</text>
</comment>
<keyword evidence="2" id="KW-1133">Transmembrane helix</keyword>
<dbReference type="RefSeq" id="WP_039607540.1">
    <property type="nucleotide sequence ID" value="NZ_JWIC01000001.1"/>
</dbReference>
<feature type="transmembrane region" description="Helical" evidence="2">
    <location>
        <begin position="6"/>
        <end position="29"/>
    </location>
</feature>
<protein>
    <submittedName>
        <fullName evidence="3">Uncharacterized protein</fullName>
    </submittedName>
</protein>